<proteinExistence type="predicted"/>
<keyword evidence="2" id="KW-1185">Reference proteome</keyword>
<evidence type="ECO:0000313" key="1">
    <source>
        <dbReference type="EMBL" id="MDP5227358.1"/>
    </source>
</evidence>
<evidence type="ECO:0000313" key="2">
    <source>
        <dbReference type="Proteomes" id="UP001232725"/>
    </source>
</evidence>
<dbReference type="SUPFAM" id="SSF158997">
    <property type="entry name" value="Trm112p-like"/>
    <property type="match status" value="1"/>
</dbReference>
<comment type="caution">
    <text evidence="1">The sequence shown here is derived from an EMBL/GenBank/DDBJ whole genome shotgun (WGS) entry which is preliminary data.</text>
</comment>
<sequence>MSLLRPELLSILRSPENGEPLHQEGGELVAGTGADAPRYPIEDGIPLLLPDALRDASRSAD</sequence>
<dbReference type="Gene3D" id="2.20.25.10">
    <property type="match status" value="1"/>
</dbReference>
<name>A0ABT9IP48_9MICC</name>
<gene>
    <name evidence="1" type="ORF">Q9R02_09365</name>
</gene>
<accession>A0ABT9IP48</accession>
<dbReference type="Proteomes" id="UP001232725">
    <property type="component" value="Unassembled WGS sequence"/>
</dbReference>
<dbReference type="RefSeq" id="WP_305996407.1">
    <property type="nucleotide sequence ID" value="NZ_JAVALS010000005.1"/>
</dbReference>
<reference evidence="1 2" key="1">
    <citation type="submission" date="2023-08" db="EMBL/GenBank/DDBJ databases">
        <title>Arthrobacter horti sp. nov., isolated from forest soil.</title>
        <authorList>
            <person name="Park M."/>
        </authorList>
    </citation>
    <scope>NUCLEOTIDE SEQUENCE [LARGE SCALE GENOMIC DNA]</scope>
    <source>
        <strain evidence="1 2">YJM1</strain>
    </source>
</reference>
<organism evidence="1 2">
    <name type="scientific">Arthrobacter horti</name>
    <dbReference type="NCBI Taxonomy" id="3068273"/>
    <lineage>
        <taxon>Bacteria</taxon>
        <taxon>Bacillati</taxon>
        <taxon>Actinomycetota</taxon>
        <taxon>Actinomycetes</taxon>
        <taxon>Micrococcales</taxon>
        <taxon>Micrococcaceae</taxon>
        <taxon>Arthrobacter</taxon>
    </lineage>
</organism>
<protein>
    <submittedName>
        <fullName evidence="1">Uncharacterized protein</fullName>
    </submittedName>
</protein>
<dbReference type="EMBL" id="JAVALS010000005">
    <property type="protein sequence ID" value="MDP5227358.1"/>
    <property type="molecule type" value="Genomic_DNA"/>
</dbReference>